<dbReference type="EMBL" id="CAJVCH010571803">
    <property type="protein sequence ID" value="CAG7838569.1"/>
    <property type="molecule type" value="Genomic_DNA"/>
</dbReference>
<proteinExistence type="predicted"/>
<gene>
    <name evidence="1" type="ORF">AFUS01_LOCUS47526</name>
</gene>
<organism evidence="1 2">
    <name type="scientific">Allacma fusca</name>
    <dbReference type="NCBI Taxonomy" id="39272"/>
    <lineage>
        <taxon>Eukaryota</taxon>
        <taxon>Metazoa</taxon>
        <taxon>Ecdysozoa</taxon>
        <taxon>Arthropoda</taxon>
        <taxon>Hexapoda</taxon>
        <taxon>Collembola</taxon>
        <taxon>Symphypleona</taxon>
        <taxon>Sminthuridae</taxon>
        <taxon>Allacma</taxon>
    </lineage>
</organism>
<accession>A0A8J2LT70</accession>
<dbReference type="AlphaFoldDB" id="A0A8J2LT70"/>
<comment type="caution">
    <text evidence="1">The sequence shown here is derived from an EMBL/GenBank/DDBJ whole genome shotgun (WGS) entry which is preliminary data.</text>
</comment>
<protein>
    <submittedName>
        <fullName evidence="1">Uncharacterized protein</fullName>
    </submittedName>
</protein>
<keyword evidence="2" id="KW-1185">Reference proteome</keyword>
<name>A0A8J2LT70_9HEXA</name>
<evidence type="ECO:0000313" key="1">
    <source>
        <dbReference type="EMBL" id="CAG7838569.1"/>
    </source>
</evidence>
<evidence type="ECO:0000313" key="2">
    <source>
        <dbReference type="Proteomes" id="UP000708208"/>
    </source>
</evidence>
<dbReference type="Proteomes" id="UP000708208">
    <property type="component" value="Unassembled WGS sequence"/>
</dbReference>
<reference evidence="1" key="1">
    <citation type="submission" date="2021-06" db="EMBL/GenBank/DDBJ databases">
        <authorList>
            <person name="Hodson N. C."/>
            <person name="Mongue J. A."/>
            <person name="Jaron S. K."/>
        </authorList>
    </citation>
    <scope>NUCLEOTIDE SEQUENCE</scope>
</reference>
<sequence length="37" mass="4552">LFRLFKRGCSHHQINMKQVKPKPRNLHRSILPFRQHC</sequence>
<feature type="non-terminal residue" evidence="1">
    <location>
        <position position="1"/>
    </location>
</feature>